<protein>
    <submittedName>
        <fullName evidence="5">Putative dehydrogenase</fullName>
    </submittedName>
</protein>
<dbReference type="GO" id="GO:0000166">
    <property type="term" value="F:nucleotide binding"/>
    <property type="evidence" value="ECO:0007669"/>
    <property type="project" value="InterPro"/>
</dbReference>
<feature type="domain" description="GFO/IDH/MocA-like oxidoreductase" evidence="4">
    <location>
        <begin position="144"/>
        <end position="265"/>
    </location>
</feature>
<dbReference type="RefSeq" id="WP_100364470.1">
    <property type="nucleotide sequence ID" value="NZ_PGFF01000001.1"/>
</dbReference>
<feature type="region of interest" description="Disordered" evidence="2">
    <location>
        <begin position="164"/>
        <end position="189"/>
    </location>
</feature>
<evidence type="ECO:0000256" key="1">
    <source>
        <dbReference type="ARBA" id="ARBA00023027"/>
    </source>
</evidence>
<evidence type="ECO:0000259" key="4">
    <source>
        <dbReference type="Pfam" id="PF22725"/>
    </source>
</evidence>
<feature type="domain" description="Gfo/Idh/MocA-like oxidoreductase N-terminal" evidence="3">
    <location>
        <begin position="7"/>
        <end position="125"/>
    </location>
</feature>
<evidence type="ECO:0000313" key="6">
    <source>
        <dbReference type="Proteomes" id="UP000228758"/>
    </source>
</evidence>
<organism evidence="5 6">
    <name type="scientific">Diaminobutyricimonas aerilata</name>
    <dbReference type="NCBI Taxonomy" id="1162967"/>
    <lineage>
        <taxon>Bacteria</taxon>
        <taxon>Bacillati</taxon>
        <taxon>Actinomycetota</taxon>
        <taxon>Actinomycetes</taxon>
        <taxon>Micrococcales</taxon>
        <taxon>Microbacteriaceae</taxon>
        <taxon>Diaminobutyricimonas</taxon>
    </lineage>
</organism>
<dbReference type="SUPFAM" id="SSF51735">
    <property type="entry name" value="NAD(P)-binding Rossmann-fold domains"/>
    <property type="match status" value="1"/>
</dbReference>
<comment type="caution">
    <text evidence="5">The sequence shown here is derived from an EMBL/GenBank/DDBJ whole genome shotgun (WGS) entry which is preliminary data.</text>
</comment>
<reference evidence="5 6" key="1">
    <citation type="submission" date="2017-11" db="EMBL/GenBank/DDBJ databases">
        <title>Genomic Encyclopedia of Archaeal and Bacterial Type Strains, Phase II (KMG-II): From Individual Species to Whole Genera.</title>
        <authorList>
            <person name="Goeker M."/>
        </authorList>
    </citation>
    <scope>NUCLEOTIDE SEQUENCE [LARGE SCALE GENOMIC DNA]</scope>
    <source>
        <strain evidence="5 6">DSM 27393</strain>
    </source>
</reference>
<name>A0A2M9CK29_9MICO</name>
<evidence type="ECO:0000313" key="5">
    <source>
        <dbReference type="EMBL" id="PJJ72252.1"/>
    </source>
</evidence>
<dbReference type="Gene3D" id="3.40.50.720">
    <property type="entry name" value="NAD(P)-binding Rossmann-like Domain"/>
    <property type="match status" value="1"/>
</dbReference>
<dbReference type="InterPro" id="IPR036291">
    <property type="entry name" value="NAD(P)-bd_dom_sf"/>
</dbReference>
<sequence>MERTTSIALIGAGWWATSYHLPSLTSDPRVVVTAIVEPDADRRDKVRRGHGIEIAVADVGELLERVVPDGAVVASPASAHADTVRALLERDVPVLVEKPLTVRAEDAYGLVSLAEERGVELTMGYTAQYTRAAQAAKEWVGRDIGDLVQVVIEFSSGTERLFAGEDDADAPDEQHPSGYSPENGGGQGNVQLTHALGMLTWLTDSEFERVAAFTDDRGLDVDVVDAMTFRLRGGVLGVASSTGTVPGETPVRHRVRLLGERGTVEVDLAFGRAWLWREDGVTRHVGPRNDEPGYPAEAPARAFVDLIRGEGPNLAPGRPAAAAVAGVEAMYRSAATGRFVDVLRVGTPSE</sequence>
<dbReference type="InterPro" id="IPR055170">
    <property type="entry name" value="GFO_IDH_MocA-like_dom"/>
</dbReference>
<dbReference type="InterPro" id="IPR000683">
    <property type="entry name" value="Gfo/Idh/MocA-like_OxRdtase_N"/>
</dbReference>
<dbReference type="Pfam" id="PF01408">
    <property type="entry name" value="GFO_IDH_MocA"/>
    <property type="match status" value="1"/>
</dbReference>
<dbReference type="Gene3D" id="3.30.360.10">
    <property type="entry name" value="Dihydrodipicolinate Reductase, domain 2"/>
    <property type="match status" value="1"/>
</dbReference>
<dbReference type="AlphaFoldDB" id="A0A2M9CK29"/>
<evidence type="ECO:0000256" key="2">
    <source>
        <dbReference type="SAM" id="MobiDB-lite"/>
    </source>
</evidence>
<proteinExistence type="predicted"/>
<dbReference type="OrthoDB" id="9792085at2"/>
<keyword evidence="1" id="KW-0520">NAD</keyword>
<dbReference type="PANTHER" id="PTHR43377:SF1">
    <property type="entry name" value="BILIVERDIN REDUCTASE A"/>
    <property type="match status" value="1"/>
</dbReference>
<evidence type="ECO:0000259" key="3">
    <source>
        <dbReference type="Pfam" id="PF01408"/>
    </source>
</evidence>
<dbReference type="SUPFAM" id="SSF55347">
    <property type="entry name" value="Glyceraldehyde-3-phosphate dehydrogenase-like, C-terminal domain"/>
    <property type="match status" value="1"/>
</dbReference>
<dbReference type="InterPro" id="IPR051450">
    <property type="entry name" value="Gfo/Idh/MocA_Oxidoreductases"/>
</dbReference>
<dbReference type="EMBL" id="PGFF01000001">
    <property type="protein sequence ID" value="PJJ72252.1"/>
    <property type="molecule type" value="Genomic_DNA"/>
</dbReference>
<dbReference type="Pfam" id="PF22725">
    <property type="entry name" value="GFO_IDH_MocA_C3"/>
    <property type="match status" value="1"/>
</dbReference>
<dbReference type="Proteomes" id="UP000228758">
    <property type="component" value="Unassembled WGS sequence"/>
</dbReference>
<accession>A0A2M9CK29</accession>
<gene>
    <name evidence="5" type="ORF">CLV46_1819</name>
</gene>
<keyword evidence="6" id="KW-1185">Reference proteome</keyword>
<dbReference type="PANTHER" id="PTHR43377">
    <property type="entry name" value="BILIVERDIN REDUCTASE A"/>
    <property type="match status" value="1"/>
</dbReference>